<dbReference type="RefSeq" id="WP_038084415.1">
    <property type="nucleotide sequence ID" value="NZ_JHEG04000001.1"/>
</dbReference>
<organism evidence="2">
    <name type="scientific">Tolypothrix bouteillei VB521301</name>
    <dbReference type="NCBI Taxonomy" id="1479485"/>
    <lineage>
        <taxon>Bacteria</taxon>
        <taxon>Bacillati</taxon>
        <taxon>Cyanobacteriota</taxon>
        <taxon>Cyanophyceae</taxon>
        <taxon>Nostocales</taxon>
        <taxon>Tolypothrichaceae</taxon>
        <taxon>Tolypothrix</taxon>
    </lineage>
</organism>
<dbReference type="OrthoDB" id="485326at2"/>
<dbReference type="STRING" id="1479485.DA73_0224980"/>
<dbReference type="AlphaFoldDB" id="A0A0C1R177"/>
<protein>
    <submittedName>
        <fullName evidence="2">Uncharacterized protein</fullName>
    </submittedName>
</protein>
<accession>A0A0C1R177</accession>
<reference evidence="2" key="1">
    <citation type="journal article" date="2015" name="Genome Announc.">
        <title>Draft Genome Sequence of Tolypothrix boutellei Strain VB521301.</title>
        <authorList>
            <person name="Chandrababunaidu M.M."/>
            <person name="Singh D."/>
            <person name="Sen D."/>
            <person name="Bhan S."/>
            <person name="Das S."/>
            <person name="Gupta A."/>
            <person name="Adhikary S.P."/>
            <person name="Tripathy S."/>
        </authorList>
    </citation>
    <scope>NUCLEOTIDE SEQUENCE</scope>
    <source>
        <strain evidence="2">VB521301</strain>
    </source>
</reference>
<dbReference type="EMBL" id="JHEG02000054">
    <property type="protein sequence ID" value="KIE09608.1"/>
    <property type="molecule type" value="Genomic_DNA"/>
</dbReference>
<gene>
    <name evidence="2" type="ORF">DA73_0224980</name>
    <name evidence="1" type="ORF">DA73_0400002200</name>
</gene>
<dbReference type="Proteomes" id="UP000029738">
    <property type="component" value="Unassembled WGS sequence"/>
</dbReference>
<comment type="caution">
    <text evidence="2">The sequence shown here is derived from an EMBL/GenBank/DDBJ whole genome shotgun (WGS) entry which is preliminary data.</text>
</comment>
<name>A0A0C1R177_9CYAN</name>
<evidence type="ECO:0000313" key="1">
    <source>
        <dbReference type="EMBL" id="KAF3884416.1"/>
    </source>
</evidence>
<sequence>MEYLYYLANTTLTLRLVEFLRGKPQISVSFITVISQIDGWVIKIKLRSSIPPQLDGDLKAFLNEIGTPHSPSKRVSMALESLEVGYHPVEVMHRYQVAVVSHGSPQPEDIRAFREQFINGLGYCPPTLA</sequence>
<evidence type="ECO:0000313" key="3">
    <source>
        <dbReference type="Proteomes" id="UP000029738"/>
    </source>
</evidence>
<reference evidence="1" key="2">
    <citation type="submission" date="2019-11" db="EMBL/GenBank/DDBJ databases">
        <title>Improved Assembly of Tolypothrix boutellei genome.</title>
        <authorList>
            <person name="Sarangi A.N."/>
            <person name="Mukherjee M."/>
            <person name="Ghosh S."/>
            <person name="Singh D."/>
            <person name="Das A."/>
            <person name="Kant S."/>
            <person name="Prusty A."/>
            <person name="Tripathy S."/>
        </authorList>
    </citation>
    <scope>NUCLEOTIDE SEQUENCE</scope>
    <source>
        <strain evidence="1">VB521301</strain>
    </source>
</reference>
<keyword evidence="3" id="KW-1185">Reference proteome</keyword>
<proteinExistence type="predicted"/>
<dbReference type="EMBL" id="JHEG04000001">
    <property type="protein sequence ID" value="KAF3884416.1"/>
    <property type="molecule type" value="Genomic_DNA"/>
</dbReference>
<evidence type="ECO:0000313" key="2">
    <source>
        <dbReference type="EMBL" id="KIE09608.1"/>
    </source>
</evidence>